<dbReference type="PANTHER" id="PTHR37432:SF1">
    <property type="entry name" value="HAT C-TERMINAL DIMERISATION DOMAIN-CONTAINING PROTEIN-RELATED"/>
    <property type="match status" value="1"/>
</dbReference>
<dbReference type="Gene3D" id="1.10.10.1070">
    <property type="entry name" value="Zinc finger, BED domain-containing"/>
    <property type="match status" value="1"/>
</dbReference>
<sequence>MCDDKEDSIMIDDAKIKPRKRDHYWLDELTDAGEITPKKTKTSKYDTDGRQAITQYNYINGAQFEYAKCNHCFALLALPAGGHWTRHQKKACLNGKNNIDMSLVKNTMQDAIAEFCVKSGSSFRMTESSAFRDLLKTCMLAMNQTVNADAISLPCRQTIRNLVETKCDQNLQHIKDIITPHVKNGSATLSLDFGLHIVNFLAGFISFIELNDQGVPILRVEPFCFLPMYAVKTAENIKEELVRAGGVFDFSEDEILALNVITDGAANISSMGKRYFKNWALCGCHAIQKMSERLLNPKISLLEKYSEYELSELRRCSTLLEKCYKLALLVNKKKVGKYVDTVETHFF</sequence>
<dbReference type="AlphaFoldDB" id="G0P738"/>
<keyword evidence="2" id="KW-1185">Reference proteome</keyword>
<evidence type="ECO:0000313" key="2">
    <source>
        <dbReference type="Proteomes" id="UP000008068"/>
    </source>
</evidence>
<name>G0P738_CAEBE</name>
<dbReference type="PANTHER" id="PTHR37432">
    <property type="entry name" value="PROTEIN CBG21304"/>
    <property type="match status" value="1"/>
</dbReference>
<dbReference type="HOGENOM" id="CLU_799801_0_0_1"/>
<dbReference type="OMA" id="ECTATIM"/>
<dbReference type="FunCoup" id="G0P738">
    <property type="interactions" value="227"/>
</dbReference>
<accession>G0P738</accession>
<dbReference type="OrthoDB" id="5859706at2759"/>
<reference evidence="2" key="1">
    <citation type="submission" date="2011-07" db="EMBL/GenBank/DDBJ databases">
        <authorList>
            <consortium name="Caenorhabditis brenneri Sequencing and Analysis Consortium"/>
            <person name="Wilson R.K."/>
        </authorList>
    </citation>
    <scope>NUCLEOTIDE SEQUENCE [LARGE SCALE GENOMIC DNA]</scope>
    <source>
        <strain evidence="2">PB2801</strain>
    </source>
</reference>
<proteinExistence type="predicted"/>
<dbReference type="InParanoid" id="G0P738"/>
<dbReference type="Proteomes" id="UP000008068">
    <property type="component" value="Unassembled WGS sequence"/>
</dbReference>
<organism evidence="2">
    <name type="scientific">Caenorhabditis brenneri</name>
    <name type="common">Nematode worm</name>
    <dbReference type="NCBI Taxonomy" id="135651"/>
    <lineage>
        <taxon>Eukaryota</taxon>
        <taxon>Metazoa</taxon>
        <taxon>Ecdysozoa</taxon>
        <taxon>Nematoda</taxon>
        <taxon>Chromadorea</taxon>
        <taxon>Rhabditida</taxon>
        <taxon>Rhabditina</taxon>
        <taxon>Rhabditomorpha</taxon>
        <taxon>Rhabditoidea</taxon>
        <taxon>Rhabditidae</taxon>
        <taxon>Peloderinae</taxon>
        <taxon>Caenorhabditis</taxon>
    </lineage>
</organism>
<evidence type="ECO:0008006" key="3">
    <source>
        <dbReference type="Google" id="ProtNLM"/>
    </source>
</evidence>
<protein>
    <recommendedName>
        <fullName evidence="3">DUF659 domain-containing protein</fullName>
    </recommendedName>
</protein>
<gene>
    <name evidence="1" type="ORF">CAEBREN_01039</name>
</gene>
<evidence type="ECO:0000313" key="1">
    <source>
        <dbReference type="EMBL" id="EGT46812.1"/>
    </source>
</evidence>
<dbReference type="EMBL" id="GL380107">
    <property type="protein sequence ID" value="EGT46812.1"/>
    <property type="molecule type" value="Genomic_DNA"/>
</dbReference>